<evidence type="ECO:0000313" key="4">
    <source>
        <dbReference type="EMBL" id="KZK75203.1"/>
    </source>
</evidence>
<name>A0A165MG00_PELLU</name>
<dbReference type="PANTHER" id="PTHR43685:SF3">
    <property type="entry name" value="SLR2126 PROTEIN"/>
    <property type="match status" value="1"/>
</dbReference>
<proteinExistence type="predicted"/>
<dbReference type="CDD" id="cd06420">
    <property type="entry name" value="GT2_Chondriotin_Pol_N"/>
    <property type="match status" value="1"/>
</dbReference>
<dbReference type="EMBL" id="LVWG01000007">
    <property type="protein sequence ID" value="KZK75203.1"/>
    <property type="molecule type" value="Genomic_DNA"/>
</dbReference>
<evidence type="ECO:0000259" key="3">
    <source>
        <dbReference type="Pfam" id="PF02709"/>
    </source>
</evidence>
<reference evidence="4 5" key="1">
    <citation type="submission" date="2016-03" db="EMBL/GenBank/DDBJ databases">
        <title>Speciation and ecological success in dimly lit waters: horizontal gene transfer in a green sulfur bacteria bloom unveiled by metagenomic assembly.</title>
        <authorList>
            <person name="Llorens-Mares T."/>
            <person name="Liu Z."/>
            <person name="Allen L.Z."/>
            <person name="Rusch D.B."/>
            <person name="Craig M.T."/>
            <person name="Dupont C.L."/>
            <person name="Bryant D.A."/>
            <person name="Casamayor E.O."/>
        </authorList>
    </citation>
    <scope>NUCLEOTIDE SEQUENCE [LARGE SCALE GENOMIC DNA]</scope>
    <source>
        <strain evidence="4">CIII</strain>
    </source>
</reference>
<feature type="domain" description="Galactosyltransferase C-terminal" evidence="3">
    <location>
        <begin position="168"/>
        <end position="212"/>
    </location>
</feature>
<gene>
    <name evidence="4" type="ORF">A3K90_08630</name>
</gene>
<organism evidence="4 5">
    <name type="scientific">Pelodictyon luteolum</name>
    <dbReference type="NCBI Taxonomy" id="1100"/>
    <lineage>
        <taxon>Bacteria</taxon>
        <taxon>Pseudomonadati</taxon>
        <taxon>Chlorobiota</taxon>
        <taxon>Chlorobiia</taxon>
        <taxon>Chlorobiales</taxon>
        <taxon>Chlorobiaceae</taxon>
        <taxon>Chlorobium/Pelodictyon group</taxon>
        <taxon>Pelodictyon</taxon>
    </lineage>
</organism>
<dbReference type="InterPro" id="IPR029044">
    <property type="entry name" value="Nucleotide-diphossugar_trans"/>
</dbReference>
<dbReference type="Gene3D" id="3.90.550.10">
    <property type="entry name" value="Spore Coat Polysaccharide Biosynthesis Protein SpsA, Chain A"/>
    <property type="match status" value="1"/>
</dbReference>
<dbReference type="AlphaFoldDB" id="A0A165MG00"/>
<evidence type="ECO:0000256" key="1">
    <source>
        <dbReference type="ARBA" id="ARBA00022679"/>
    </source>
</evidence>
<comment type="caution">
    <text evidence="4">The sequence shown here is derived from an EMBL/GenBank/DDBJ whole genome shotgun (WGS) entry which is preliminary data.</text>
</comment>
<dbReference type="InterPro" id="IPR027791">
    <property type="entry name" value="Galactosyl_T_C"/>
</dbReference>
<feature type="domain" description="Glycosyltransferase 2-like" evidence="2">
    <location>
        <begin position="4"/>
        <end position="143"/>
    </location>
</feature>
<evidence type="ECO:0000259" key="2">
    <source>
        <dbReference type="Pfam" id="PF00535"/>
    </source>
</evidence>
<dbReference type="Pfam" id="PF00535">
    <property type="entry name" value="Glycos_transf_2"/>
    <property type="match status" value="1"/>
</dbReference>
<evidence type="ECO:0000313" key="5">
    <source>
        <dbReference type="Proteomes" id="UP000076481"/>
    </source>
</evidence>
<sequence length="264" mass="30022">MKCSLVITTYNWPEALELSLMSAIRQSEAPDEVIVADDGSRSDTARLVEEYRQSSSIPVRHVWQDDEGYRLSASRNRAVAAANGDYIVIVDGDMVLHPDFIGDHKRLAQQGTFIQGSRVLLFEENTKQRFMRKETDISPFEQGIGNRKNAVRLPWLAGVLAIKGSALKGIRGCNISFFRSDCIRVNGFNEDFVGWGREDSEFVVRLFNSGVLRRNVRFSAIAAHLWHKENTRHALPENDRLLERAITEKQVRCPNGIDKYLEKQ</sequence>
<dbReference type="SUPFAM" id="SSF53448">
    <property type="entry name" value="Nucleotide-diphospho-sugar transferases"/>
    <property type="match status" value="1"/>
</dbReference>
<dbReference type="Proteomes" id="UP000076481">
    <property type="component" value="Unassembled WGS sequence"/>
</dbReference>
<accession>A0A165MG00</accession>
<dbReference type="PANTHER" id="PTHR43685">
    <property type="entry name" value="GLYCOSYLTRANSFERASE"/>
    <property type="match status" value="1"/>
</dbReference>
<dbReference type="GO" id="GO:0016740">
    <property type="term" value="F:transferase activity"/>
    <property type="evidence" value="ECO:0007669"/>
    <property type="project" value="UniProtKB-KW"/>
</dbReference>
<dbReference type="RefSeq" id="WP_303680677.1">
    <property type="nucleotide sequence ID" value="NZ_LVWG01000007.1"/>
</dbReference>
<dbReference type="InterPro" id="IPR001173">
    <property type="entry name" value="Glyco_trans_2-like"/>
</dbReference>
<dbReference type="Pfam" id="PF02709">
    <property type="entry name" value="Glyco_transf_7C"/>
    <property type="match status" value="1"/>
</dbReference>
<protein>
    <submittedName>
        <fullName evidence="4">Family 2 glycosyl transferase</fullName>
    </submittedName>
</protein>
<keyword evidence="1 4" id="KW-0808">Transferase</keyword>
<dbReference type="InterPro" id="IPR050834">
    <property type="entry name" value="Glycosyltransf_2"/>
</dbReference>